<keyword evidence="5" id="KW-1185">Reference proteome</keyword>
<proteinExistence type="inferred from homology"/>
<feature type="region of interest" description="Disordered" evidence="2">
    <location>
        <begin position="377"/>
        <end position="409"/>
    </location>
</feature>
<organism evidence="4 5">
    <name type="scientific">Prorocentrum cordatum</name>
    <dbReference type="NCBI Taxonomy" id="2364126"/>
    <lineage>
        <taxon>Eukaryota</taxon>
        <taxon>Sar</taxon>
        <taxon>Alveolata</taxon>
        <taxon>Dinophyceae</taxon>
        <taxon>Prorocentrales</taxon>
        <taxon>Prorocentraceae</taxon>
        <taxon>Prorocentrum</taxon>
    </lineage>
</organism>
<dbReference type="SUPFAM" id="SSF63829">
    <property type="entry name" value="Calcium-dependent phosphotriesterase"/>
    <property type="match status" value="1"/>
</dbReference>
<comment type="similarity">
    <text evidence="1">Belongs to the SMP-30/CGR1 family.</text>
</comment>
<feature type="domain" description="SMP-30/Gluconolactonase/LRE-like region" evidence="3">
    <location>
        <begin position="71"/>
        <end position="251"/>
    </location>
</feature>
<accession>A0ABN9T4P8</accession>
<dbReference type="InterPro" id="IPR011042">
    <property type="entry name" value="6-blade_b-propeller_TolB-like"/>
</dbReference>
<evidence type="ECO:0000313" key="4">
    <source>
        <dbReference type="EMBL" id="CAK0839997.1"/>
    </source>
</evidence>
<dbReference type="PANTHER" id="PTHR10907">
    <property type="entry name" value="REGUCALCIN"/>
    <property type="match status" value="1"/>
</dbReference>
<evidence type="ECO:0000256" key="1">
    <source>
        <dbReference type="ARBA" id="ARBA00008853"/>
    </source>
</evidence>
<sequence length="536" mass="58278">MEGCELARGLGRYARRAPGPGRRRPSPAALLRARAPGPAPREFVAELCAPCGNRLGECPLWDDRRAELCWDGSYLFAFEDGFAFWDPGSPGVLERVGGVLEPGLPTRLNDGRVDMQGRFVAAGCVERGDEPLSGVYRVNTDLSVEKLRGSVRCGNSICFSAALGMAFADPALADDTGGTSVSTIWHFPEYESNGMTDPPSPFAVSGGRPDGSVIDSEGCLWNAEFGGGCVTRYRMDGTADMVVRVPASDLTDASVFANQRMSRKHREELPEGYAGGLFRARLPVAGQREAAALRFSGPASGREATVAPRACPSFVPSLPWCVPLRFPCQHSGCGPADGRAQCLAGPPMDGLLTPRFEWLLGTCGGCALDQLDRRTRGQNPEVQQQQVQLSTDLSHSQRPKPQLPLTRGDSLDITFTPRYLLGGLAESARSRTMTPRQQDIHEQLELPSLHTYPTPPTCGAEETAEERQRKLLEMYRRHFGKWAILAVSSSTYPAPALSFLRPMFLPLCHSNSSASFSCRHFSPCFPSLLLLFLLSE</sequence>
<dbReference type="EMBL" id="CAUYUJ010014340">
    <property type="protein sequence ID" value="CAK0839997.1"/>
    <property type="molecule type" value="Genomic_DNA"/>
</dbReference>
<evidence type="ECO:0000259" key="3">
    <source>
        <dbReference type="Pfam" id="PF08450"/>
    </source>
</evidence>
<dbReference type="PANTHER" id="PTHR10907:SF47">
    <property type="entry name" value="REGUCALCIN"/>
    <property type="match status" value="1"/>
</dbReference>
<reference evidence="4" key="1">
    <citation type="submission" date="2023-10" db="EMBL/GenBank/DDBJ databases">
        <authorList>
            <person name="Chen Y."/>
            <person name="Shah S."/>
            <person name="Dougan E. K."/>
            <person name="Thang M."/>
            <person name="Chan C."/>
        </authorList>
    </citation>
    <scope>NUCLEOTIDE SEQUENCE [LARGE SCALE GENOMIC DNA]</scope>
</reference>
<dbReference type="Pfam" id="PF08450">
    <property type="entry name" value="SGL"/>
    <property type="match status" value="1"/>
</dbReference>
<evidence type="ECO:0000256" key="2">
    <source>
        <dbReference type="SAM" id="MobiDB-lite"/>
    </source>
</evidence>
<name>A0ABN9T4P8_9DINO</name>
<protein>
    <recommendedName>
        <fullName evidence="3">SMP-30/Gluconolactonase/LRE-like region domain-containing protein</fullName>
    </recommendedName>
</protein>
<dbReference type="Gene3D" id="2.120.10.30">
    <property type="entry name" value="TolB, C-terminal domain"/>
    <property type="match status" value="1"/>
</dbReference>
<dbReference type="InterPro" id="IPR013658">
    <property type="entry name" value="SGL"/>
</dbReference>
<comment type="caution">
    <text evidence="4">The sequence shown here is derived from an EMBL/GenBank/DDBJ whole genome shotgun (WGS) entry which is preliminary data.</text>
</comment>
<evidence type="ECO:0000313" key="5">
    <source>
        <dbReference type="Proteomes" id="UP001189429"/>
    </source>
</evidence>
<dbReference type="Proteomes" id="UP001189429">
    <property type="component" value="Unassembled WGS sequence"/>
</dbReference>
<gene>
    <name evidence="4" type="ORF">PCOR1329_LOCUS35542</name>
</gene>